<feature type="region of interest" description="Disordered" evidence="1">
    <location>
        <begin position="497"/>
        <end position="564"/>
    </location>
</feature>
<protein>
    <submittedName>
        <fullName evidence="2">Uncharacterized protein</fullName>
    </submittedName>
</protein>
<sequence length="1088" mass="113501">MSGVGRHVVIVAAAGSFAAAGGRLSGPVDTAGKLAALIAWARERGGLRPIPGPGDRPARVWVVGSAVGLLTGGCGDDGGDPGGGLGRVLAALVDDGWELAPGAAGSAVVLARGRGERRLAVEVVAERWPWLAGGDASVAEDAVELGRRLGCWYAELGVLPRENGAVSGAALADRIMAGRAAAGRGAVVGEPGELPGRAVPELRVQPAWAASGEQVERELAHCEELVCVTQACPGLASAGMLTFGHGRPQQLEGQAAHMAAASPKRPFGLWLVELPAAAEVPGLPAMLPVPHPQMAAGHRVQAWVSSEDLDGLAKDVRDGGAGLGVERLGVHGAIVWPRKTRILEGWAARLRQAREAFAGDAPVLASADAAAADYLASLGDRHAWAEEMRHHFQPAWAAAIAAHTRFRGRRAAMRISREHHAWPIYVENTAMVYGPSAGDDGTPDLSDTHTRLGRLVTAARAELTDQTILALLLAESAGDAAAALNTALGDAALSAAPAEPAAGPHTGGAGEHAAPGAYSGSVAGDGEPGAGGPETGPPAAAAAKLPARRAGRHTTNRAGLGGTPAAVLHTDGLWMPDGVKIPVPQPITHAGHVAQLAYTHQLGYQLTPDRPDGKPGYGEPGQVWITDQACRAFGVDVDAVVEKKPKDRDTAVRAVTEGIGFVADAAAEGWRIGGAGPDASATRLGVWTRVYRDDQQRKGVWLVLIPGMAAVGDAPQDLRNTPILIGGHTEDGIEIPSPDRIARRLQLLADALGYPYKLNAGVTAIDLMVTARPKGATIAEWRNGPLAPSSFEPPFTVGDVERDFNWTRTPTAAESTCRYVHAYDRGGSYPAAIAGLELPIGEPVHYPDGAVFADPARLAELLKAPGLATIIVPEAADWRAPHLLNPAGLRFHAPKPVTTARLGQAIELGYTPTIVEAYSWPQHGRVLKGWYERIRNAATALDTDDPDAQAARDQSKVVRSVGIGLMGSQQHMKGKTGYDPMKRLSIIGKASANIAYRIDRIGQATGRWPVAVEKDTVLYVSDNPDPQSAWPGGPKTWGRGFGQYKHEGSVLLADHTQYLSGGAYSGRAALLEPHDWTQLAASADTTAG</sequence>
<evidence type="ECO:0000313" key="3">
    <source>
        <dbReference type="Proteomes" id="UP001056610"/>
    </source>
</evidence>
<reference evidence="2" key="1">
    <citation type="submission" date="2022-05" db="EMBL/GenBank/DDBJ databases">
        <title>A methanotrophic Mycobacterium dominates a cave microbial ecosystem.</title>
        <authorList>
            <person name="Van Spanning R.J.M."/>
            <person name="Guan Q."/>
            <person name="Melkonian C."/>
            <person name="Gallant J."/>
            <person name="Polerecky L."/>
            <person name="Flot J.-F."/>
            <person name="Brandt B.W."/>
            <person name="Braster M."/>
            <person name="Iturbe Espinoza P."/>
            <person name="Aerts J."/>
            <person name="Meima-Franke M."/>
            <person name="Piersma S.R."/>
            <person name="Bunduc C."/>
            <person name="Ummels R."/>
            <person name="Pain A."/>
            <person name="Fleming E.J."/>
            <person name="van der Wel N."/>
            <person name="Gherman V.D."/>
            <person name="Sarbu S.M."/>
            <person name="Bodelier P.L.E."/>
            <person name="Bitter W."/>
        </authorList>
    </citation>
    <scope>NUCLEOTIDE SEQUENCE</scope>
    <source>
        <strain evidence="2">Sulfur Cave</strain>
        <plasmid evidence="2">unnamed</plasmid>
    </source>
</reference>
<organism evidence="2 3">
    <name type="scientific">Candidatus Mycobacterium methanotrophicum</name>
    <dbReference type="NCBI Taxonomy" id="2943498"/>
    <lineage>
        <taxon>Bacteria</taxon>
        <taxon>Bacillati</taxon>
        <taxon>Actinomycetota</taxon>
        <taxon>Actinomycetes</taxon>
        <taxon>Mycobacteriales</taxon>
        <taxon>Mycobacteriaceae</taxon>
        <taxon>Mycobacterium</taxon>
    </lineage>
</organism>
<evidence type="ECO:0000256" key="1">
    <source>
        <dbReference type="SAM" id="MobiDB-lite"/>
    </source>
</evidence>
<gene>
    <name evidence="2" type="ORF">M5I08_25645</name>
</gene>
<keyword evidence="3" id="KW-1185">Reference proteome</keyword>
<dbReference type="RefSeq" id="WP_219068222.1">
    <property type="nucleotide sequence ID" value="NZ_CAJUXY010000032.1"/>
</dbReference>
<keyword evidence="2" id="KW-0614">Plasmid</keyword>
<evidence type="ECO:0000313" key="2">
    <source>
        <dbReference type="EMBL" id="UQX13576.1"/>
    </source>
</evidence>
<accession>A0ABY4QTS5</accession>
<dbReference type="Proteomes" id="UP001056610">
    <property type="component" value="Plasmid unnamed"/>
</dbReference>
<geneLocation type="plasmid" evidence="2 3">
    <name>unnamed</name>
</geneLocation>
<dbReference type="EMBL" id="CP097321">
    <property type="protein sequence ID" value="UQX13576.1"/>
    <property type="molecule type" value="Genomic_DNA"/>
</dbReference>
<proteinExistence type="predicted"/>
<feature type="compositionally biased region" description="Basic residues" evidence="1">
    <location>
        <begin position="546"/>
        <end position="555"/>
    </location>
</feature>
<name>A0ABY4QTS5_9MYCO</name>